<feature type="region of interest" description="Disordered" evidence="4">
    <location>
        <begin position="1"/>
        <end position="45"/>
    </location>
</feature>
<dbReference type="InterPro" id="IPR036390">
    <property type="entry name" value="WH_DNA-bd_sf"/>
</dbReference>
<dbReference type="InterPro" id="IPR036388">
    <property type="entry name" value="WH-like_DNA-bd_sf"/>
</dbReference>
<dbReference type="OrthoDB" id="5521015at2"/>
<dbReference type="InterPro" id="IPR000835">
    <property type="entry name" value="HTH_MarR-typ"/>
</dbReference>
<dbReference type="Gene3D" id="1.10.10.10">
    <property type="entry name" value="Winged helix-like DNA-binding domain superfamily/Winged helix DNA-binding domain"/>
    <property type="match status" value="1"/>
</dbReference>
<dbReference type="EMBL" id="RAVZ01000031">
    <property type="protein sequence ID" value="RKG92140.1"/>
    <property type="molecule type" value="Genomic_DNA"/>
</dbReference>
<dbReference type="SMART" id="SM00347">
    <property type="entry name" value="HTH_MARR"/>
    <property type="match status" value="1"/>
</dbReference>
<dbReference type="GO" id="GO:0003700">
    <property type="term" value="F:DNA-binding transcription factor activity"/>
    <property type="evidence" value="ECO:0007669"/>
    <property type="project" value="InterPro"/>
</dbReference>
<evidence type="ECO:0000256" key="2">
    <source>
        <dbReference type="ARBA" id="ARBA00023125"/>
    </source>
</evidence>
<dbReference type="PRINTS" id="PR00598">
    <property type="entry name" value="HTHMARR"/>
</dbReference>
<keyword evidence="7" id="KW-1185">Reference proteome</keyword>
<comment type="caution">
    <text evidence="6">The sequence shown here is derived from an EMBL/GenBank/DDBJ whole genome shotgun (WGS) entry which is preliminary data.</text>
</comment>
<dbReference type="AlphaFoldDB" id="A0A3A8JJX6"/>
<keyword evidence="3" id="KW-0804">Transcription</keyword>
<evidence type="ECO:0000256" key="3">
    <source>
        <dbReference type="ARBA" id="ARBA00023163"/>
    </source>
</evidence>
<evidence type="ECO:0000313" key="7">
    <source>
        <dbReference type="Proteomes" id="UP000268094"/>
    </source>
</evidence>
<dbReference type="GO" id="GO:0003677">
    <property type="term" value="F:DNA binding"/>
    <property type="evidence" value="ECO:0007669"/>
    <property type="project" value="UniProtKB-KW"/>
</dbReference>
<protein>
    <submittedName>
        <fullName evidence="6">MarR family transcriptional regulator</fullName>
    </submittedName>
</protein>
<evidence type="ECO:0000256" key="1">
    <source>
        <dbReference type="ARBA" id="ARBA00023015"/>
    </source>
</evidence>
<dbReference type="Pfam" id="PF01047">
    <property type="entry name" value="MarR"/>
    <property type="match status" value="1"/>
</dbReference>
<evidence type="ECO:0000256" key="4">
    <source>
        <dbReference type="SAM" id="MobiDB-lite"/>
    </source>
</evidence>
<dbReference type="PANTHER" id="PTHR42756:SF1">
    <property type="entry name" value="TRANSCRIPTIONAL REPRESSOR OF EMRAB OPERON"/>
    <property type="match status" value="1"/>
</dbReference>
<proteinExistence type="predicted"/>
<evidence type="ECO:0000259" key="5">
    <source>
        <dbReference type="PROSITE" id="PS50995"/>
    </source>
</evidence>
<dbReference type="PROSITE" id="PS50995">
    <property type="entry name" value="HTH_MARR_2"/>
    <property type="match status" value="1"/>
</dbReference>
<organism evidence="6 7">
    <name type="scientific">Corallococcus terminator</name>
    <dbReference type="NCBI Taxonomy" id="2316733"/>
    <lineage>
        <taxon>Bacteria</taxon>
        <taxon>Pseudomonadati</taxon>
        <taxon>Myxococcota</taxon>
        <taxon>Myxococcia</taxon>
        <taxon>Myxococcales</taxon>
        <taxon>Cystobacterineae</taxon>
        <taxon>Myxococcaceae</taxon>
        <taxon>Corallococcus</taxon>
    </lineage>
</organism>
<feature type="domain" description="HTH marR-type" evidence="5">
    <location>
        <begin position="47"/>
        <end position="182"/>
    </location>
</feature>
<evidence type="ECO:0000313" key="6">
    <source>
        <dbReference type="EMBL" id="RKG92140.1"/>
    </source>
</evidence>
<dbReference type="Proteomes" id="UP000268094">
    <property type="component" value="Unassembled WGS sequence"/>
</dbReference>
<reference evidence="7" key="1">
    <citation type="submission" date="2018-09" db="EMBL/GenBank/DDBJ databases">
        <authorList>
            <person name="Livingstone P.G."/>
            <person name="Whitworth D.E."/>
        </authorList>
    </citation>
    <scope>NUCLEOTIDE SEQUENCE [LARGE SCALE GENOMIC DNA]</scope>
    <source>
        <strain evidence="7">CA054A</strain>
    </source>
</reference>
<sequence length="191" mass="21015">MRRPTSITPPPDADARSGGLEEAADEPADELSPADRLIQEGDQSTPDSRRFMALLKELANFRSLRDPLASLCDDMRLTPTQVHALGWLGMDGPTQVGVLAQRIGITKKTITGVVDRLEDMGMVERGRDAEDRRAVTAKLTDKGCELYKIINLMTDSGVRRLMGLLEPADRESLFGIIERMLARLKSASPAR</sequence>
<gene>
    <name evidence="6" type="ORF">D7V88_07210</name>
</gene>
<dbReference type="SUPFAM" id="SSF46785">
    <property type="entry name" value="Winged helix' DNA-binding domain"/>
    <property type="match status" value="1"/>
</dbReference>
<keyword evidence="2" id="KW-0238">DNA-binding</keyword>
<keyword evidence="1" id="KW-0805">Transcription regulation</keyword>
<accession>A0A3A8JJX6</accession>
<name>A0A3A8JJX6_9BACT</name>
<dbReference type="RefSeq" id="WP_120539863.1">
    <property type="nucleotide sequence ID" value="NZ_RAVZ01000031.1"/>
</dbReference>
<dbReference type="PANTHER" id="PTHR42756">
    <property type="entry name" value="TRANSCRIPTIONAL REGULATOR, MARR"/>
    <property type="match status" value="1"/>
</dbReference>